<sequence length="1379" mass="155688">MTKEVRKTAVSDAIVTRPSADFRPWNRLKLSVPRVLVPPIIADDSMVPVVNPTALESASAAQGIFLWWPLLLFGAFLGAIVIGSVAYALSRPKQKMKENNNNTEYQLLEDDNSGSPLSKTAVKNVYSISGPKIHRMDDDNDLNDKKKNLPLVKAVKGKFEEKLRKASRMFSTTEIALFSTFIKECLPASSVFHKCNILLVKQSQAQLSQQQVTPISVQHLQQCKSSPVQKNSKNLPSLTRQVLADDDRNKSISVDENIKKDHAVTLFDAETYFDNVLNAHSSSSMRRARSSKSDDGRSQQFDGRKSDTDESRDLKSEITCSSTPVVNLVGSRSTDNNRQKSEDNKTPSEKSINKENKVKDDGLSFSIRSDADEKARKQKPKLKENVHSTEQLSSNLNLANLAKSERILFDSSQLSRLEKCNTTKSDRQRHSSSDSSDRTNKKEQADQDWLSRSPKHNTASGIDESNGYTDLTNILSLLESDVDISEALSVGSALSPTIPSCITQSSEEEDIDEFLNTKSGQAVTPTTKRNGKNFDFGGKNINFSSSVTNVKRIVRRRIKRFVKVKSGKARRSIMETKQQERYPNSCIDPIESNSFDYQDTENVVRIIIECNDIEEEDHHKRYRRQAADSINLPPEDLYFNLHYLSVPENSRDFDIADLYVVDSENDNFTCVMFTWDVPNDQQPFEIVNRTLRTSLTMHNNIDYDLDYETTHSYNITVTCYDQIHHNTIAKNFSIDIADINEAPVDLILSPNTLPENAHAGYIIGNFTVTDPDYPPNQIFDLFIVDDPADMFRLEGNLLVLTKDNDIEACIIEPERCPHDFEQIQSLRLRVMVEDYGLPRAYNKFWIEVIIIDENDPPVNLRLDDNIVAENSPIGTLIGSFSAQDQDIYQILNYTLLDDPSGLFYMDGNTLRLGKLPDYEKYHRVTITVEAKDNGTEPKNIIREFTIEILDVNEFPQTYVYIPPGNDPTNNTINDLLMNKIQSKQPFVFPSIAYNQPTLGKISFLMEDTIRELTLNGTNPELSFSIPTCEPISNSLMKLCTSTVIINNPIIPPEGYRVKTTPILNNNNEAKQFPYPLQFKFENTSLTIDNHTIDSIIISKDDHGKEIGLVGAIDTRTNQTIHNVIFNGTNNTYPIEIVNLTLIRITDDVNFDLIKVPMYNISFMVQDENNEMIEKTITIYLKDKSDFNLTLSNNKITENPLLNSPIGDLILQNGIGNYTFLLIDDTDGRFKLNGTTLSVAKHIADCHSNGTCLFDYEKEKSLNITVAVIDPATNQTLRNVTLEIFLIDENEAPYNLTLSDQSISENTPVNSTIAIIHAVDDDFNQTLTYTLDSPVFGIVGDKLVLKHPVNYETKKFYPLMIRATDNGHPPLFVRITFVLV</sequence>
<keyword evidence="4 8" id="KW-0106">Calcium</keyword>
<comment type="caution">
    <text evidence="12">The sequence shown here is derived from an EMBL/GenBank/DDBJ whole genome shotgun (WGS) entry which is preliminary data.</text>
</comment>
<dbReference type="GO" id="GO:0007156">
    <property type="term" value="P:homophilic cell adhesion via plasma membrane adhesion molecules"/>
    <property type="evidence" value="ECO:0007669"/>
    <property type="project" value="InterPro"/>
</dbReference>
<dbReference type="InterPro" id="IPR002126">
    <property type="entry name" value="Cadherin-like_dom"/>
</dbReference>
<feature type="compositionally biased region" description="Basic and acidic residues" evidence="9">
    <location>
        <begin position="420"/>
        <end position="445"/>
    </location>
</feature>
<dbReference type="InterPro" id="IPR050971">
    <property type="entry name" value="Cadherin-domain_protein"/>
</dbReference>
<feature type="region of interest" description="Disordered" evidence="9">
    <location>
        <begin position="281"/>
        <end position="391"/>
    </location>
</feature>
<keyword evidence="2 10" id="KW-0812">Transmembrane</keyword>
<keyword evidence="5" id="KW-0130">Cell adhesion</keyword>
<evidence type="ECO:0000256" key="1">
    <source>
        <dbReference type="ARBA" id="ARBA00004370"/>
    </source>
</evidence>
<feature type="domain" description="Cadherin" evidence="11">
    <location>
        <begin position="867"/>
        <end position="957"/>
    </location>
</feature>
<accession>A0A813VZV2</accession>
<comment type="subcellular location">
    <subcellularLocation>
        <location evidence="1">Membrane</location>
    </subcellularLocation>
</comment>
<dbReference type="GO" id="GO:0005509">
    <property type="term" value="F:calcium ion binding"/>
    <property type="evidence" value="ECO:0007669"/>
    <property type="project" value="UniProtKB-UniRule"/>
</dbReference>
<feature type="compositionally biased region" description="Basic and acidic residues" evidence="9">
    <location>
        <begin position="291"/>
        <end position="316"/>
    </location>
</feature>
<protein>
    <recommendedName>
        <fullName evidence="11">Cadherin domain-containing protein</fullName>
    </recommendedName>
</protein>
<keyword evidence="14" id="KW-1185">Reference proteome</keyword>
<dbReference type="Proteomes" id="UP000681722">
    <property type="component" value="Unassembled WGS sequence"/>
</dbReference>
<keyword evidence="7 10" id="KW-0472">Membrane</keyword>
<dbReference type="InterPro" id="IPR015919">
    <property type="entry name" value="Cadherin-like_sf"/>
</dbReference>
<feature type="compositionally biased region" description="Basic and acidic residues" evidence="9">
    <location>
        <begin position="335"/>
        <end position="362"/>
    </location>
</feature>
<dbReference type="GO" id="GO:0016020">
    <property type="term" value="C:membrane"/>
    <property type="evidence" value="ECO:0007669"/>
    <property type="project" value="UniProtKB-SubCell"/>
</dbReference>
<name>A0A813VZV2_9BILA</name>
<dbReference type="OrthoDB" id="283575at2759"/>
<proteinExistence type="predicted"/>
<keyword evidence="3" id="KW-0677">Repeat</keyword>
<dbReference type="EMBL" id="CAJOBC010000851">
    <property type="protein sequence ID" value="CAF3632553.1"/>
    <property type="molecule type" value="Genomic_DNA"/>
</dbReference>
<evidence type="ECO:0000256" key="6">
    <source>
        <dbReference type="ARBA" id="ARBA00022989"/>
    </source>
</evidence>
<dbReference type="SMART" id="SM00112">
    <property type="entry name" value="CA"/>
    <property type="match status" value="3"/>
</dbReference>
<feature type="region of interest" description="Disordered" evidence="9">
    <location>
        <begin position="420"/>
        <end position="465"/>
    </location>
</feature>
<evidence type="ECO:0000256" key="3">
    <source>
        <dbReference type="ARBA" id="ARBA00022737"/>
    </source>
</evidence>
<evidence type="ECO:0000256" key="9">
    <source>
        <dbReference type="SAM" id="MobiDB-lite"/>
    </source>
</evidence>
<dbReference type="PANTHER" id="PTHR24025">
    <property type="entry name" value="DESMOGLEIN FAMILY MEMBER"/>
    <property type="match status" value="1"/>
</dbReference>
<evidence type="ECO:0000256" key="5">
    <source>
        <dbReference type="ARBA" id="ARBA00022889"/>
    </source>
</evidence>
<reference evidence="12" key="1">
    <citation type="submission" date="2021-02" db="EMBL/GenBank/DDBJ databases">
        <authorList>
            <person name="Nowell W R."/>
        </authorList>
    </citation>
    <scope>NUCLEOTIDE SEQUENCE</scope>
</reference>
<gene>
    <name evidence="12" type="ORF">GPM918_LOCUS5768</name>
    <name evidence="13" type="ORF">SRO942_LOCUS5766</name>
</gene>
<evidence type="ECO:0000256" key="8">
    <source>
        <dbReference type="PROSITE-ProRule" id="PRU00043"/>
    </source>
</evidence>
<feature type="domain" description="Cadherin" evidence="11">
    <location>
        <begin position="1301"/>
        <end position="1370"/>
    </location>
</feature>
<feature type="domain" description="Cadherin" evidence="11">
    <location>
        <begin position="752"/>
        <end position="859"/>
    </location>
</feature>
<dbReference type="EMBL" id="CAJNOQ010000852">
    <property type="protein sequence ID" value="CAF0845054.1"/>
    <property type="molecule type" value="Genomic_DNA"/>
</dbReference>
<evidence type="ECO:0000256" key="2">
    <source>
        <dbReference type="ARBA" id="ARBA00022692"/>
    </source>
</evidence>
<feature type="compositionally biased region" description="Basic and acidic residues" evidence="9">
    <location>
        <begin position="369"/>
        <end position="387"/>
    </location>
</feature>
<evidence type="ECO:0000313" key="14">
    <source>
        <dbReference type="Proteomes" id="UP000663829"/>
    </source>
</evidence>
<dbReference type="Gene3D" id="2.60.40.60">
    <property type="entry name" value="Cadherins"/>
    <property type="match status" value="4"/>
</dbReference>
<dbReference type="PROSITE" id="PS50268">
    <property type="entry name" value="CADHERIN_2"/>
    <property type="match status" value="4"/>
</dbReference>
<dbReference type="SUPFAM" id="SSF49313">
    <property type="entry name" value="Cadherin-like"/>
    <property type="match status" value="3"/>
</dbReference>
<dbReference type="Proteomes" id="UP000663829">
    <property type="component" value="Unassembled WGS sequence"/>
</dbReference>
<feature type="domain" description="Cadherin" evidence="11">
    <location>
        <begin position="638"/>
        <end position="752"/>
    </location>
</feature>
<evidence type="ECO:0000256" key="4">
    <source>
        <dbReference type="ARBA" id="ARBA00022837"/>
    </source>
</evidence>
<dbReference type="PANTHER" id="PTHR24025:SF23">
    <property type="entry name" value="NEURAL-CADHERIN"/>
    <property type="match status" value="1"/>
</dbReference>
<evidence type="ECO:0000313" key="12">
    <source>
        <dbReference type="EMBL" id="CAF0845054.1"/>
    </source>
</evidence>
<keyword evidence="6 10" id="KW-1133">Transmembrane helix</keyword>
<dbReference type="CDD" id="cd11304">
    <property type="entry name" value="Cadherin_repeat"/>
    <property type="match status" value="5"/>
</dbReference>
<dbReference type="GO" id="GO:0005911">
    <property type="term" value="C:cell-cell junction"/>
    <property type="evidence" value="ECO:0007669"/>
    <property type="project" value="TreeGrafter"/>
</dbReference>
<evidence type="ECO:0000259" key="11">
    <source>
        <dbReference type="PROSITE" id="PS50268"/>
    </source>
</evidence>
<feature type="compositionally biased region" description="Polar residues" evidence="9">
    <location>
        <begin position="318"/>
        <end position="334"/>
    </location>
</feature>
<evidence type="ECO:0000256" key="7">
    <source>
        <dbReference type="ARBA" id="ARBA00023136"/>
    </source>
</evidence>
<evidence type="ECO:0000256" key="10">
    <source>
        <dbReference type="SAM" id="Phobius"/>
    </source>
</evidence>
<feature type="transmembrane region" description="Helical" evidence="10">
    <location>
        <begin position="65"/>
        <end position="89"/>
    </location>
</feature>
<organism evidence="12 14">
    <name type="scientific">Didymodactylos carnosus</name>
    <dbReference type="NCBI Taxonomy" id="1234261"/>
    <lineage>
        <taxon>Eukaryota</taxon>
        <taxon>Metazoa</taxon>
        <taxon>Spiralia</taxon>
        <taxon>Gnathifera</taxon>
        <taxon>Rotifera</taxon>
        <taxon>Eurotatoria</taxon>
        <taxon>Bdelloidea</taxon>
        <taxon>Philodinida</taxon>
        <taxon>Philodinidae</taxon>
        <taxon>Didymodactylos</taxon>
    </lineage>
</organism>
<evidence type="ECO:0000313" key="13">
    <source>
        <dbReference type="EMBL" id="CAF3632553.1"/>
    </source>
</evidence>